<dbReference type="InterPro" id="IPR051205">
    <property type="entry name" value="UbiH/COQ6_monooxygenase"/>
</dbReference>
<evidence type="ECO:0000256" key="1">
    <source>
        <dbReference type="ARBA" id="ARBA00001974"/>
    </source>
</evidence>
<keyword evidence="6" id="KW-0560">Oxidoreductase</keyword>
<gene>
    <name evidence="9" type="ORF">SAMN04488003_11031</name>
</gene>
<comment type="cofactor">
    <cofactor evidence="1">
        <name>FAD</name>
        <dbReference type="ChEBI" id="CHEBI:57692"/>
    </cofactor>
</comment>
<evidence type="ECO:0000256" key="5">
    <source>
        <dbReference type="ARBA" id="ARBA00022827"/>
    </source>
</evidence>
<dbReference type="STRING" id="245187.SAMN04488003_11031"/>
<dbReference type="EMBL" id="FOCI01000010">
    <property type="protein sequence ID" value="SEN15761.1"/>
    <property type="molecule type" value="Genomic_DNA"/>
</dbReference>
<dbReference type="GO" id="GO:0016705">
    <property type="term" value="F:oxidoreductase activity, acting on paired donors, with incorporation or reduction of molecular oxygen"/>
    <property type="evidence" value="ECO:0007669"/>
    <property type="project" value="InterPro"/>
</dbReference>
<organism evidence="9 10">
    <name type="scientific">Loktanella fryxellensis</name>
    <dbReference type="NCBI Taxonomy" id="245187"/>
    <lineage>
        <taxon>Bacteria</taxon>
        <taxon>Pseudomonadati</taxon>
        <taxon>Pseudomonadota</taxon>
        <taxon>Alphaproteobacteria</taxon>
        <taxon>Rhodobacterales</taxon>
        <taxon>Roseobacteraceae</taxon>
        <taxon>Loktanella</taxon>
    </lineage>
</organism>
<name>A0A1H8E860_9RHOB</name>
<dbReference type="PRINTS" id="PR00420">
    <property type="entry name" value="RNGMNOXGNASE"/>
</dbReference>
<dbReference type="PANTHER" id="PTHR43876:SF7">
    <property type="entry name" value="UBIQUINONE BIOSYNTHESIS MONOOXYGENASE COQ6, MITOCHONDRIAL"/>
    <property type="match status" value="1"/>
</dbReference>
<reference evidence="9 10" key="1">
    <citation type="submission" date="2016-10" db="EMBL/GenBank/DDBJ databases">
        <authorList>
            <person name="de Groot N.N."/>
        </authorList>
    </citation>
    <scope>NUCLEOTIDE SEQUENCE [LARGE SCALE GENOMIC DNA]</scope>
    <source>
        <strain evidence="9 10">DSM 16213</strain>
    </source>
</reference>
<evidence type="ECO:0000256" key="4">
    <source>
        <dbReference type="ARBA" id="ARBA00022630"/>
    </source>
</evidence>
<evidence type="ECO:0000259" key="8">
    <source>
        <dbReference type="Pfam" id="PF01494"/>
    </source>
</evidence>
<accession>A0A1H8E860</accession>
<dbReference type="UniPathway" id="UPA00232"/>
<dbReference type="GO" id="GO:0071949">
    <property type="term" value="F:FAD binding"/>
    <property type="evidence" value="ECO:0007669"/>
    <property type="project" value="InterPro"/>
</dbReference>
<feature type="domain" description="FAD-binding" evidence="8">
    <location>
        <begin position="26"/>
        <end position="343"/>
    </location>
</feature>
<dbReference type="SUPFAM" id="SSF51905">
    <property type="entry name" value="FAD/NAD(P)-binding domain"/>
    <property type="match status" value="1"/>
</dbReference>
<evidence type="ECO:0000256" key="6">
    <source>
        <dbReference type="ARBA" id="ARBA00023002"/>
    </source>
</evidence>
<proteinExistence type="inferred from homology"/>
<dbReference type="GO" id="GO:0006744">
    <property type="term" value="P:ubiquinone biosynthetic process"/>
    <property type="evidence" value="ECO:0007669"/>
    <property type="project" value="UniProtKB-UniPathway"/>
</dbReference>
<dbReference type="InterPro" id="IPR002938">
    <property type="entry name" value="FAD-bd"/>
</dbReference>
<comment type="pathway">
    <text evidence="2">Cofactor biosynthesis; ubiquinone biosynthesis.</text>
</comment>
<evidence type="ECO:0000256" key="7">
    <source>
        <dbReference type="ARBA" id="ARBA00023033"/>
    </source>
</evidence>
<keyword evidence="7" id="KW-0503">Monooxygenase</keyword>
<evidence type="ECO:0000313" key="9">
    <source>
        <dbReference type="EMBL" id="SEN15761.1"/>
    </source>
</evidence>
<dbReference type="Pfam" id="PF01494">
    <property type="entry name" value="FAD_binding_3"/>
    <property type="match status" value="1"/>
</dbReference>
<dbReference type="PANTHER" id="PTHR43876">
    <property type="entry name" value="UBIQUINONE BIOSYNTHESIS MONOOXYGENASE COQ6, MITOCHONDRIAL"/>
    <property type="match status" value="1"/>
</dbReference>
<dbReference type="NCBIfam" id="TIGR01988">
    <property type="entry name" value="Ubi-OHases"/>
    <property type="match status" value="1"/>
</dbReference>
<evidence type="ECO:0000256" key="2">
    <source>
        <dbReference type="ARBA" id="ARBA00004749"/>
    </source>
</evidence>
<comment type="similarity">
    <text evidence="3">Belongs to the UbiH/COQ6 family.</text>
</comment>
<protein>
    <submittedName>
        <fullName evidence="9">2-octaprenyl-6-methoxyphenol hydroxylase</fullName>
    </submittedName>
</protein>
<dbReference type="InterPro" id="IPR018168">
    <property type="entry name" value="Ubi_Hdrlase_CS"/>
</dbReference>
<dbReference type="GO" id="GO:0110142">
    <property type="term" value="C:ubiquinone biosynthesis complex"/>
    <property type="evidence" value="ECO:0007669"/>
    <property type="project" value="UniProtKB-ARBA"/>
</dbReference>
<dbReference type="GO" id="GO:0004497">
    <property type="term" value="F:monooxygenase activity"/>
    <property type="evidence" value="ECO:0007669"/>
    <property type="project" value="UniProtKB-KW"/>
</dbReference>
<keyword evidence="10" id="KW-1185">Reference proteome</keyword>
<dbReference type="InterPro" id="IPR036188">
    <property type="entry name" value="FAD/NAD-bd_sf"/>
</dbReference>
<keyword evidence="4" id="KW-0285">Flavoprotein</keyword>
<dbReference type="PROSITE" id="PS01304">
    <property type="entry name" value="UBIH"/>
    <property type="match status" value="1"/>
</dbReference>
<dbReference type="AlphaFoldDB" id="A0A1H8E860"/>
<dbReference type="Proteomes" id="UP000199585">
    <property type="component" value="Unassembled WGS sequence"/>
</dbReference>
<dbReference type="InterPro" id="IPR010971">
    <property type="entry name" value="UbiH/COQ6"/>
</dbReference>
<sequence>MAGRLATAHRMDNPAPAPICQSMDNTDIIIVGGGLNGPVMALAAADAGLRVTLLDAVTPDAHRSRDFDGRAYAIAHGSMRLLRGIGVWDAVQAGAQPMLDIKVTDGRPGEGASPWMMHFDHAEIEEGPMGWLVEDRHLRAALLDAVTADARITHRTGTRVTAQDVTPSGVSVTLADGEILSARLLIGCDGRTSGTAQRAGIRRIKWDYDQIAVVCAVEHDLPHHGVAHQFFMPGGPLAILPLTGNRSSIVWSEQADRARVLLTLDDDAFLAALQPAFGSFLGQIRLVGARSSYPLGLTLADSLTAPRVALVGDAAHGIHPIAGQGLNAGLRDVAALAHVLEDARQRGEDIGSVTTLARYQDWRKGDATRLALATDAFNRLFSNDNPLLRGLRDLGMGAINAMPSVRRRFIREAAGLTGALPRLMR</sequence>
<dbReference type="Gene3D" id="3.50.50.60">
    <property type="entry name" value="FAD/NAD(P)-binding domain"/>
    <property type="match status" value="2"/>
</dbReference>
<dbReference type="FunFam" id="3.50.50.60:FF:000021">
    <property type="entry name" value="Ubiquinone biosynthesis monooxygenase COQ6"/>
    <property type="match status" value="1"/>
</dbReference>
<evidence type="ECO:0000313" key="10">
    <source>
        <dbReference type="Proteomes" id="UP000199585"/>
    </source>
</evidence>
<evidence type="ECO:0000256" key="3">
    <source>
        <dbReference type="ARBA" id="ARBA00005349"/>
    </source>
</evidence>
<keyword evidence="5" id="KW-0274">FAD</keyword>